<accession>A0A975HH99</accession>
<dbReference type="PANTHER" id="PTHR22642">
    <property type="entry name" value="IMIDAZOLONEPROPIONASE"/>
    <property type="match status" value="1"/>
</dbReference>
<protein>
    <submittedName>
        <fullName evidence="3">Amidohydrolase</fullName>
    </submittedName>
</protein>
<dbReference type="AlphaFoldDB" id="A0A975HH99"/>
<dbReference type="SUPFAM" id="SSF51556">
    <property type="entry name" value="Metallo-dependent hydrolases"/>
    <property type="match status" value="1"/>
</dbReference>
<dbReference type="InterPro" id="IPR033932">
    <property type="entry name" value="YtcJ-like"/>
</dbReference>
<feature type="signal peptide" evidence="1">
    <location>
        <begin position="1"/>
        <end position="22"/>
    </location>
</feature>
<dbReference type="SUPFAM" id="SSF51338">
    <property type="entry name" value="Composite domain of metallo-dependent hydrolases"/>
    <property type="match status" value="1"/>
</dbReference>
<name>A0A975HH99_9GAMM</name>
<dbReference type="RefSeq" id="WP_208830375.1">
    <property type="nucleotide sequence ID" value="NZ_CP072110.1"/>
</dbReference>
<evidence type="ECO:0000313" key="3">
    <source>
        <dbReference type="EMBL" id="QTH62818.1"/>
    </source>
</evidence>
<dbReference type="GO" id="GO:0016810">
    <property type="term" value="F:hydrolase activity, acting on carbon-nitrogen (but not peptide) bonds"/>
    <property type="evidence" value="ECO:0007669"/>
    <property type="project" value="InterPro"/>
</dbReference>
<dbReference type="InterPro" id="IPR013108">
    <property type="entry name" value="Amidohydro_3"/>
</dbReference>
<proteinExistence type="predicted"/>
<sequence length="560" mass="61911">MKTKIISITAILMSVFSVATNAEPTVITNVKGYTYTTSEEFVTFDSIAFEDGKILAVGDKSIVSQYPDAKVTDGKGKTMLPGIIDGHGHMLGLGFNQLNVDVRDLKSAQETAKKVAQYAAKNPQVTWIKGRGWNQEIWPENKYPTAKQLDEYISDRPVYLSRVDGHAAWLNTKAMELAGITRNSISPEGGEIIKDKDGNPTGVLIDNAEVLVMEKIPAPSQAEMALALNTANDHLLSLGVTSMHDAGIDLDTYNLYRAKADSKELDVRIYGMLAATDPNLELMLKQGYISDENDFLSIRSVKIYGDGALGSRGAALLEPYHDDRHNQGLLVTSKEKLTPLFDTILAHRFQINIHAIGDRANRIALDEFERVFKKPESTLINGDALRHRVEHAQVVHPEDIPRFKTLNIIPSMQPTHATSDKSMAPKRIGEARLKGAYAWQSFLKQGSKIVAGSDFPVELANPFFGVHAAVARQDRDNQPQGGWIMEEAMTVKQALKAFTIDAAFGAHQETKIGGLQAGKWADFILLDQDIFAVQPKDLWKTRVLETWVAGKRVFKNKSTQ</sequence>
<organism evidence="3 4">
    <name type="scientific">Psychrosphaera ytuae</name>
    <dbReference type="NCBI Taxonomy" id="2820710"/>
    <lineage>
        <taxon>Bacteria</taxon>
        <taxon>Pseudomonadati</taxon>
        <taxon>Pseudomonadota</taxon>
        <taxon>Gammaproteobacteria</taxon>
        <taxon>Alteromonadales</taxon>
        <taxon>Pseudoalteromonadaceae</taxon>
        <taxon>Psychrosphaera</taxon>
    </lineage>
</organism>
<keyword evidence="1" id="KW-0732">Signal</keyword>
<feature type="domain" description="Amidohydrolase 3" evidence="2">
    <location>
        <begin position="71"/>
        <end position="554"/>
    </location>
</feature>
<dbReference type="Pfam" id="PF07969">
    <property type="entry name" value="Amidohydro_3"/>
    <property type="match status" value="1"/>
</dbReference>
<dbReference type="Gene3D" id="3.10.310.70">
    <property type="match status" value="1"/>
</dbReference>
<gene>
    <name evidence="3" type="ORF">J1N51_08515</name>
</gene>
<dbReference type="Gene3D" id="2.30.40.10">
    <property type="entry name" value="Urease, subunit C, domain 1"/>
    <property type="match status" value="1"/>
</dbReference>
<dbReference type="CDD" id="cd01300">
    <property type="entry name" value="YtcJ_like"/>
    <property type="match status" value="1"/>
</dbReference>
<evidence type="ECO:0000256" key="1">
    <source>
        <dbReference type="SAM" id="SignalP"/>
    </source>
</evidence>
<feature type="chain" id="PRO_5037517341" evidence="1">
    <location>
        <begin position="23"/>
        <end position="560"/>
    </location>
</feature>
<evidence type="ECO:0000313" key="4">
    <source>
        <dbReference type="Proteomes" id="UP000682739"/>
    </source>
</evidence>
<dbReference type="InterPro" id="IPR032466">
    <property type="entry name" value="Metal_Hydrolase"/>
</dbReference>
<reference evidence="3" key="1">
    <citation type="submission" date="2021-03" db="EMBL/GenBank/DDBJ databases">
        <title>Description of Psychrosphaera ytuae sp. nov. isolated from deep sea sediment of South China Sea.</title>
        <authorList>
            <person name="Zhang J."/>
            <person name="Xu X.-D."/>
        </authorList>
    </citation>
    <scope>NUCLEOTIDE SEQUENCE</scope>
    <source>
        <strain evidence="3">MTZ26</strain>
    </source>
</reference>
<dbReference type="Gene3D" id="3.20.20.140">
    <property type="entry name" value="Metal-dependent hydrolases"/>
    <property type="match status" value="1"/>
</dbReference>
<dbReference type="InterPro" id="IPR011059">
    <property type="entry name" value="Metal-dep_hydrolase_composite"/>
</dbReference>
<dbReference type="PANTHER" id="PTHR22642:SF2">
    <property type="entry name" value="PROTEIN LONG AFTER FAR-RED 3"/>
    <property type="match status" value="1"/>
</dbReference>
<dbReference type="Proteomes" id="UP000682739">
    <property type="component" value="Chromosome"/>
</dbReference>
<dbReference type="KEGG" id="psym:J1N51_08515"/>
<keyword evidence="4" id="KW-1185">Reference proteome</keyword>
<dbReference type="EMBL" id="CP072110">
    <property type="protein sequence ID" value="QTH62818.1"/>
    <property type="molecule type" value="Genomic_DNA"/>
</dbReference>
<evidence type="ECO:0000259" key="2">
    <source>
        <dbReference type="Pfam" id="PF07969"/>
    </source>
</evidence>